<evidence type="ECO:0000313" key="10">
    <source>
        <dbReference type="EMBL" id="CAD7282325.1"/>
    </source>
</evidence>
<dbReference type="PANTHER" id="PTHR10233:SF14">
    <property type="entry name" value="TRANSLATION INITIATION FACTOR EIF-2B SUBUNIT DELTA"/>
    <property type="match status" value="1"/>
</dbReference>
<evidence type="ECO:0000256" key="5">
    <source>
        <dbReference type="ARBA" id="ARBA00022917"/>
    </source>
</evidence>
<dbReference type="OrthoDB" id="10254737at2759"/>
<dbReference type="GO" id="GO:0005829">
    <property type="term" value="C:cytosol"/>
    <property type="evidence" value="ECO:0007669"/>
    <property type="project" value="UniProtKB-SubCell"/>
</dbReference>
<evidence type="ECO:0000256" key="1">
    <source>
        <dbReference type="ARBA" id="ARBA00004514"/>
    </source>
</evidence>
<gene>
    <name evidence="10" type="ORF">NMOB1V02_LOCUS9952</name>
</gene>
<keyword evidence="11" id="KW-1185">Reference proteome</keyword>
<dbReference type="EMBL" id="CAJPEX010003717">
    <property type="protein sequence ID" value="CAG0922477.1"/>
    <property type="molecule type" value="Genomic_DNA"/>
</dbReference>
<dbReference type="Gene3D" id="3.40.50.10470">
    <property type="entry name" value="Translation initiation factor eif-2b, domain 2"/>
    <property type="match status" value="1"/>
</dbReference>
<evidence type="ECO:0000256" key="9">
    <source>
        <dbReference type="RuleBase" id="RU003814"/>
    </source>
</evidence>
<evidence type="ECO:0000256" key="3">
    <source>
        <dbReference type="ARBA" id="ARBA00022490"/>
    </source>
</evidence>
<reference evidence="10" key="1">
    <citation type="submission" date="2020-11" db="EMBL/GenBank/DDBJ databases">
        <authorList>
            <person name="Tran Van P."/>
        </authorList>
    </citation>
    <scope>NUCLEOTIDE SEQUENCE</scope>
</reference>
<evidence type="ECO:0000256" key="7">
    <source>
        <dbReference type="ARBA" id="ARBA00044356"/>
    </source>
</evidence>
<evidence type="ECO:0000256" key="8">
    <source>
        <dbReference type="ARBA" id="ARBA00046432"/>
    </source>
</evidence>
<dbReference type="InterPro" id="IPR000649">
    <property type="entry name" value="IF-2B-related"/>
</dbReference>
<evidence type="ECO:0000256" key="2">
    <source>
        <dbReference type="ARBA" id="ARBA00007251"/>
    </source>
</evidence>
<keyword evidence="3" id="KW-0963">Cytoplasm</keyword>
<comment type="subunit">
    <text evidence="8">Component of the translation initiation factor 2B (eIF2B) complex which is a heterodecamer of two sets of five different subunits: alpha, beta, gamma, delta and epsilon. Subunits alpha, beta and delta comprise a regulatory subcomplex and subunits epsilon and gamma comprise a catalytic subcomplex. Within the complex, the hexameric regulatory complex resides at the center, with the two heterodimeric catalytic subcomplexes bound on opposite sides.</text>
</comment>
<dbReference type="InterPro" id="IPR042529">
    <property type="entry name" value="IF_2B-like_C"/>
</dbReference>
<dbReference type="PANTHER" id="PTHR10233">
    <property type="entry name" value="TRANSLATION INITIATION FACTOR EIF-2B"/>
    <property type="match status" value="1"/>
</dbReference>
<sequence length="334" mass="37011">MVFELRRVVGGQFHPAVVKFGLQMHRGLLRGSTTRVFGLLHTLSQVLRDYEAPAGKELIRDFDATVLKPSLEFLHRCRPLSLSMRNTVEVFRQTLFGMENTQGDNEVKLKMLEHIADSTEFIRLAREQIKLTAAARIVDEDVVLIYGYCALVTSIVKYAKEHLKKEFKVIVVDTGPDFEGKLSLEELCCAGIQACYTYITALNVVMSKVNKVILGADAILANGAVKGPIGASQVAMVANSRNVPVLVCCETFKFTETVQTDSFHFNELGPESELLNLTENLNLNPGSTSAQIKTLNLKYDVMPGDFVSALVTEIGMLPCSSVPVVTREHFLRRA</sequence>
<keyword evidence="4" id="KW-0396">Initiation factor</keyword>
<organism evidence="10">
    <name type="scientific">Notodromas monacha</name>
    <dbReference type="NCBI Taxonomy" id="399045"/>
    <lineage>
        <taxon>Eukaryota</taxon>
        <taxon>Metazoa</taxon>
        <taxon>Ecdysozoa</taxon>
        <taxon>Arthropoda</taxon>
        <taxon>Crustacea</taxon>
        <taxon>Oligostraca</taxon>
        <taxon>Ostracoda</taxon>
        <taxon>Podocopa</taxon>
        <taxon>Podocopida</taxon>
        <taxon>Cypridocopina</taxon>
        <taxon>Cypridoidea</taxon>
        <taxon>Cyprididae</taxon>
        <taxon>Notodromas</taxon>
    </lineage>
</organism>
<dbReference type="Proteomes" id="UP000678499">
    <property type="component" value="Unassembled WGS sequence"/>
</dbReference>
<dbReference type="Pfam" id="PF01008">
    <property type="entry name" value="IF-2B"/>
    <property type="match status" value="1"/>
</dbReference>
<proteinExistence type="inferred from homology"/>
<dbReference type="AlphaFoldDB" id="A0A7R9GJ43"/>
<dbReference type="InterPro" id="IPR037171">
    <property type="entry name" value="NagB/RpiA_transferase-like"/>
</dbReference>
<accession>A0A7R9GJ43</accession>
<comment type="subcellular location">
    <subcellularLocation>
        <location evidence="1">Cytoplasm</location>
        <location evidence="1">Cytosol</location>
    </subcellularLocation>
</comment>
<dbReference type="EMBL" id="OA885754">
    <property type="protein sequence ID" value="CAD7282325.1"/>
    <property type="molecule type" value="Genomic_DNA"/>
</dbReference>
<evidence type="ECO:0000313" key="11">
    <source>
        <dbReference type="Proteomes" id="UP000678499"/>
    </source>
</evidence>
<dbReference type="SUPFAM" id="SSF100950">
    <property type="entry name" value="NagB/RpiA/CoA transferase-like"/>
    <property type="match status" value="1"/>
</dbReference>
<evidence type="ECO:0000256" key="4">
    <source>
        <dbReference type="ARBA" id="ARBA00022540"/>
    </source>
</evidence>
<keyword evidence="5" id="KW-0648">Protein biosynthesis</keyword>
<protein>
    <recommendedName>
        <fullName evidence="6">Translation initiation factor eIF2B subunit delta</fullName>
    </recommendedName>
    <alternativeName>
        <fullName evidence="7">eIF2B GDP-GTP exchange factor subunit delta</fullName>
    </alternativeName>
</protein>
<comment type="similarity">
    <text evidence="2 9">Belongs to the eIF-2B alpha/beta/delta subunits family.</text>
</comment>
<name>A0A7R9GJ43_9CRUS</name>
<dbReference type="GO" id="GO:0003743">
    <property type="term" value="F:translation initiation factor activity"/>
    <property type="evidence" value="ECO:0007669"/>
    <property type="project" value="UniProtKB-KW"/>
</dbReference>
<evidence type="ECO:0000256" key="6">
    <source>
        <dbReference type="ARBA" id="ARBA00044147"/>
    </source>
</evidence>